<evidence type="ECO:0000256" key="3">
    <source>
        <dbReference type="SAM" id="MobiDB-lite"/>
    </source>
</evidence>
<keyword evidence="6" id="KW-1185">Reference proteome</keyword>
<dbReference type="InterPro" id="IPR003105">
    <property type="entry name" value="SRA_YDG"/>
</dbReference>
<dbReference type="EMBL" id="KN848063">
    <property type="protein sequence ID" value="KIY02837.1"/>
    <property type="molecule type" value="Genomic_DNA"/>
</dbReference>
<dbReference type="VEuPathDB" id="FungiDB:Z520_01302"/>
<dbReference type="GO" id="GO:0061630">
    <property type="term" value="F:ubiquitin protein ligase activity"/>
    <property type="evidence" value="ECO:0007669"/>
    <property type="project" value="TreeGrafter"/>
</dbReference>
<feature type="region of interest" description="Disordered" evidence="3">
    <location>
        <begin position="147"/>
        <end position="261"/>
    </location>
</feature>
<dbReference type="GeneID" id="27707048"/>
<feature type="compositionally biased region" description="Basic and acidic residues" evidence="3">
    <location>
        <begin position="184"/>
        <end position="205"/>
    </location>
</feature>
<comment type="subcellular location">
    <subcellularLocation>
        <location evidence="2">Nucleus</location>
    </subcellularLocation>
</comment>
<dbReference type="InterPro" id="IPR015947">
    <property type="entry name" value="PUA-like_sf"/>
</dbReference>
<evidence type="ECO:0000256" key="1">
    <source>
        <dbReference type="ARBA" id="ARBA00023242"/>
    </source>
</evidence>
<dbReference type="GO" id="GO:0005634">
    <property type="term" value="C:nucleus"/>
    <property type="evidence" value="ECO:0007669"/>
    <property type="project" value="UniProtKB-SubCell"/>
</dbReference>
<dbReference type="GO" id="GO:0016567">
    <property type="term" value="P:protein ubiquitination"/>
    <property type="evidence" value="ECO:0007669"/>
    <property type="project" value="TreeGrafter"/>
</dbReference>
<dbReference type="RefSeq" id="XP_016636959.1">
    <property type="nucleotide sequence ID" value="XM_016771820.1"/>
</dbReference>
<feature type="compositionally biased region" description="Low complexity" evidence="3">
    <location>
        <begin position="217"/>
        <end position="228"/>
    </location>
</feature>
<keyword evidence="1 2" id="KW-0539">Nucleus</keyword>
<dbReference type="Gene3D" id="2.30.280.10">
    <property type="entry name" value="SRA-YDG"/>
    <property type="match status" value="1"/>
</dbReference>
<feature type="region of interest" description="Disordered" evidence="3">
    <location>
        <begin position="21"/>
        <end position="119"/>
    </location>
</feature>
<feature type="compositionally biased region" description="Basic and acidic residues" evidence="3">
    <location>
        <begin position="162"/>
        <end position="173"/>
    </location>
</feature>
<feature type="domain" description="YDG" evidence="4">
    <location>
        <begin position="440"/>
        <end position="606"/>
    </location>
</feature>
<dbReference type="OrthoDB" id="2270193at2759"/>
<dbReference type="PROSITE" id="PS51015">
    <property type="entry name" value="YDG"/>
    <property type="match status" value="1"/>
</dbReference>
<dbReference type="STRING" id="1442371.A0A0D2J0F8"/>
<dbReference type="PANTHER" id="PTHR14140:SF27">
    <property type="entry name" value="OS04G0289800 PROTEIN"/>
    <property type="match status" value="1"/>
</dbReference>
<dbReference type="GO" id="GO:0044027">
    <property type="term" value="P:negative regulation of gene expression via chromosomal CpG island methylation"/>
    <property type="evidence" value="ECO:0007669"/>
    <property type="project" value="TreeGrafter"/>
</dbReference>
<organism evidence="5 6">
    <name type="scientific">Fonsecaea multimorphosa CBS 102226</name>
    <dbReference type="NCBI Taxonomy" id="1442371"/>
    <lineage>
        <taxon>Eukaryota</taxon>
        <taxon>Fungi</taxon>
        <taxon>Dikarya</taxon>
        <taxon>Ascomycota</taxon>
        <taxon>Pezizomycotina</taxon>
        <taxon>Eurotiomycetes</taxon>
        <taxon>Chaetothyriomycetidae</taxon>
        <taxon>Chaetothyriales</taxon>
        <taxon>Herpotrichiellaceae</taxon>
        <taxon>Fonsecaea</taxon>
    </lineage>
</organism>
<dbReference type="AlphaFoldDB" id="A0A0D2J0F8"/>
<feature type="compositionally biased region" description="Basic and acidic residues" evidence="3">
    <location>
        <begin position="92"/>
        <end position="101"/>
    </location>
</feature>
<evidence type="ECO:0000313" key="6">
    <source>
        <dbReference type="Proteomes" id="UP000053411"/>
    </source>
</evidence>
<gene>
    <name evidence="5" type="ORF">Z520_01302</name>
</gene>
<name>A0A0D2J0F8_9EURO</name>
<dbReference type="SMART" id="SM00466">
    <property type="entry name" value="SRA"/>
    <property type="match status" value="1"/>
</dbReference>
<feature type="compositionally biased region" description="Basic and acidic residues" evidence="3">
    <location>
        <begin position="108"/>
        <end position="119"/>
    </location>
</feature>
<evidence type="ECO:0000259" key="4">
    <source>
        <dbReference type="PROSITE" id="PS51015"/>
    </source>
</evidence>
<feature type="region of interest" description="Disordered" evidence="3">
    <location>
        <begin position="608"/>
        <end position="638"/>
    </location>
</feature>
<protein>
    <recommendedName>
        <fullName evidence="4">YDG domain-containing protein</fullName>
    </recommendedName>
</protein>
<dbReference type="Pfam" id="PF02182">
    <property type="entry name" value="SAD_SRA"/>
    <property type="match status" value="1"/>
</dbReference>
<dbReference type="Proteomes" id="UP000053411">
    <property type="component" value="Unassembled WGS sequence"/>
</dbReference>
<evidence type="ECO:0000313" key="5">
    <source>
        <dbReference type="EMBL" id="KIY02837.1"/>
    </source>
</evidence>
<dbReference type="PANTHER" id="PTHR14140">
    <property type="entry name" value="E3 UBIQUITIN-PROTEIN LIGASE UHRF-RELATED"/>
    <property type="match status" value="1"/>
</dbReference>
<accession>A0A0D2J0F8</accession>
<feature type="compositionally biased region" description="Basic residues" evidence="3">
    <location>
        <begin position="629"/>
        <end position="638"/>
    </location>
</feature>
<reference evidence="5 6" key="1">
    <citation type="submission" date="2015-01" db="EMBL/GenBank/DDBJ databases">
        <title>The Genome Sequence of Fonsecaea multimorphosa CBS 102226.</title>
        <authorList>
            <consortium name="The Broad Institute Genomics Platform"/>
            <person name="Cuomo C."/>
            <person name="de Hoog S."/>
            <person name="Gorbushina A."/>
            <person name="Stielow B."/>
            <person name="Teixiera M."/>
            <person name="Abouelleil A."/>
            <person name="Chapman S.B."/>
            <person name="Priest M."/>
            <person name="Young S.K."/>
            <person name="Wortman J."/>
            <person name="Nusbaum C."/>
            <person name="Birren B."/>
        </authorList>
    </citation>
    <scope>NUCLEOTIDE SEQUENCE [LARGE SCALE GENOMIC DNA]</scope>
    <source>
        <strain evidence="5 6">CBS 102226</strain>
    </source>
</reference>
<dbReference type="InterPro" id="IPR045134">
    <property type="entry name" value="UHRF1/2-like"/>
</dbReference>
<dbReference type="SUPFAM" id="SSF88697">
    <property type="entry name" value="PUA domain-like"/>
    <property type="match status" value="1"/>
</dbReference>
<dbReference type="InterPro" id="IPR036987">
    <property type="entry name" value="SRA-YDG_sf"/>
</dbReference>
<evidence type="ECO:0000256" key="2">
    <source>
        <dbReference type="PROSITE-ProRule" id="PRU00358"/>
    </source>
</evidence>
<proteinExistence type="predicted"/>
<sequence length="638" mass="73916">MDFPDQHPDSRHLDYDRMTEIPGFGLVPKGPRSCGRLIDRRESQRPSQRHGSSREQSRRNSAQRALFPSPSPPVFPFKPMTRQTPPRRRRRYDNQNFKEETPENSPANEKHKNPVRADSELFVPEYHSPMQFLAESFDRRRCQLSHEVTRREALSGNASQQKVDHRERDRFYARDQPQYQRSDLSARRSSESIRIKREDSVDRQSDVPPDTDNTSKRTSPPSEPTESGSSGGGDGSRRRSSPPRGPTPPAPDAQGDDRPRCKCPVGRDCPRKGDDQVDCRTLVLEFERWIWDQIKQRAEQVPPDRDPEDESFVTPQETRTVIRLLDQIRVRNRMSMGIRHIFAKIQDWIRLMQNNSMTQEALDESRVFEHLKRFLSEENRPIREEKGVPEHIVEDLTILYRKWEFGDLGVLVRRGLRAHRPGGPLWPDPDWQWKRSADYFGHGHLVNGQTWLLRAEMMRDGAHAPYIAGISGSKTEGARSIVMGYHDDTRKEYYADIDEGETIYYYGTALPRAPGDTEPTNLKDAVTHRVERITKNSKGQGPTDATMALFVSYRTGRPVRVFRSWKLSKIVPHRPVTGFRYDGLYIVKAPELVKIDRQIYRFRMERMTTGQGPLRHSGETPLQPEGLRGSRKRRRDGQ</sequence>